<keyword evidence="3" id="KW-1185">Reference proteome</keyword>
<feature type="domain" description="BTB" evidence="1">
    <location>
        <begin position="150"/>
        <end position="221"/>
    </location>
</feature>
<accession>A0A8J2KQY8</accession>
<reference evidence="2" key="1">
    <citation type="submission" date="2021-06" db="EMBL/GenBank/DDBJ databases">
        <authorList>
            <person name="Hodson N. C."/>
            <person name="Mongue J. A."/>
            <person name="Jaron S. K."/>
        </authorList>
    </citation>
    <scope>NUCLEOTIDE SEQUENCE</scope>
</reference>
<comment type="caution">
    <text evidence="2">The sequence shown here is derived from an EMBL/GenBank/DDBJ whole genome shotgun (WGS) entry which is preliminary data.</text>
</comment>
<sequence length="221" mass="24938">MVLCRDKIYITKTKSSAPTIPCRIELLSPDGSVALEGVTSENPTQNHTDILARVQTVAGKVGGFVHPRENSEWKRFISINEFHTNRSRYMREDGTVQFKMAFELTGVVSIKSPEESALERCEAHKKAIQEEHGKEIIQDLEALMTNGECTNFVIRCDSKVFSVHKQLLHARCPKFYDYLQDLVNASRVRVCKSSDPLLSKIATLNDVESESLGALLEYIYT</sequence>
<evidence type="ECO:0000259" key="1">
    <source>
        <dbReference type="PROSITE" id="PS50097"/>
    </source>
</evidence>
<dbReference type="InterPro" id="IPR000210">
    <property type="entry name" value="BTB/POZ_dom"/>
</dbReference>
<dbReference type="AlphaFoldDB" id="A0A8J2KQY8"/>
<gene>
    <name evidence="2" type="ORF">AFUS01_LOCUS31832</name>
</gene>
<dbReference type="EMBL" id="CAJVCH010512918">
    <property type="protein sequence ID" value="CAG7821498.1"/>
    <property type="molecule type" value="Genomic_DNA"/>
</dbReference>
<feature type="non-terminal residue" evidence="2">
    <location>
        <position position="1"/>
    </location>
</feature>
<organism evidence="2 3">
    <name type="scientific">Allacma fusca</name>
    <dbReference type="NCBI Taxonomy" id="39272"/>
    <lineage>
        <taxon>Eukaryota</taxon>
        <taxon>Metazoa</taxon>
        <taxon>Ecdysozoa</taxon>
        <taxon>Arthropoda</taxon>
        <taxon>Hexapoda</taxon>
        <taxon>Collembola</taxon>
        <taxon>Symphypleona</taxon>
        <taxon>Sminthuridae</taxon>
        <taxon>Allacma</taxon>
    </lineage>
</organism>
<evidence type="ECO:0000313" key="3">
    <source>
        <dbReference type="Proteomes" id="UP000708208"/>
    </source>
</evidence>
<dbReference type="Pfam" id="PF00651">
    <property type="entry name" value="BTB"/>
    <property type="match status" value="1"/>
</dbReference>
<dbReference type="Proteomes" id="UP000708208">
    <property type="component" value="Unassembled WGS sequence"/>
</dbReference>
<protein>
    <recommendedName>
        <fullName evidence="1">BTB domain-containing protein</fullName>
    </recommendedName>
</protein>
<name>A0A8J2KQY8_9HEXA</name>
<evidence type="ECO:0000313" key="2">
    <source>
        <dbReference type="EMBL" id="CAG7821498.1"/>
    </source>
</evidence>
<dbReference type="PROSITE" id="PS50097">
    <property type="entry name" value="BTB"/>
    <property type="match status" value="1"/>
</dbReference>
<proteinExistence type="predicted"/>